<dbReference type="EMBL" id="LAVV01013228">
    <property type="protein sequence ID" value="KNZ45837.1"/>
    <property type="molecule type" value="Genomic_DNA"/>
</dbReference>
<evidence type="ECO:0000313" key="2">
    <source>
        <dbReference type="Proteomes" id="UP000037035"/>
    </source>
</evidence>
<organism evidence="1 2">
    <name type="scientific">Puccinia sorghi</name>
    <dbReference type="NCBI Taxonomy" id="27349"/>
    <lineage>
        <taxon>Eukaryota</taxon>
        <taxon>Fungi</taxon>
        <taxon>Dikarya</taxon>
        <taxon>Basidiomycota</taxon>
        <taxon>Pucciniomycotina</taxon>
        <taxon>Pucciniomycetes</taxon>
        <taxon>Pucciniales</taxon>
        <taxon>Pucciniaceae</taxon>
        <taxon>Puccinia</taxon>
    </lineage>
</organism>
<comment type="caution">
    <text evidence="1">The sequence shown here is derived from an EMBL/GenBank/DDBJ whole genome shotgun (WGS) entry which is preliminary data.</text>
</comment>
<protein>
    <submittedName>
        <fullName evidence="1">Uncharacterized protein</fullName>
    </submittedName>
</protein>
<dbReference type="VEuPathDB" id="FungiDB:VP01_7760g1"/>
<proteinExistence type="predicted"/>
<dbReference type="AlphaFoldDB" id="A0A0L6UC85"/>
<keyword evidence="2" id="KW-1185">Reference proteome</keyword>
<dbReference type="Proteomes" id="UP000037035">
    <property type="component" value="Unassembled WGS sequence"/>
</dbReference>
<dbReference type="STRING" id="27349.A0A0L6UC85"/>
<name>A0A0L6UC85_9BASI</name>
<sequence>MIVLCITNKTPHHALIMDKISCVIQCTHIVNSSFMKIINWKSFIDIYQKYNITSVVEFTVERIILKKTMVKHFSQIQKFGATNGFPKLILNEEKDDTALPRGRTVIVTSSSLAPLGASSPTRLFDPTARINFSIISCLQQYDENFSDGPQQLHKYWIKSCELSISNWESQKSILQRYGERGTNHFLLAI</sequence>
<reference evidence="1 2" key="1">
    <citation type="submission" date="2015-08" db="EMBL/GenBank/DDBJ databases">
        <title>Next Generation Sequencing and Analysis of the Genome of Puccinia sorghi L Schw, the Causal Agent of Maize Common Rust.</title>
        <authorList>
            <person name="Rochi L."/>
            <person name="Burguener G."/>
            <person name="Darino M."/>
            <person name="Turjanski A."/>
            <person name="Kreff E."/>
            <person name="Dieguez M.J."/>
            <person name="Sacco F."/>
        </authorList>
    </citation>
    <scope>NUCLEOTIDE SEQUENCE [LARGE SCALE GENOMIC DNA]</scope>
    <source>
        <strain evidence="1 2">RO10H11247</strain>
    </source>
</reference>
<accession>A0A0L6UC85</accession>
<evidence type="ECO:0000313" key="1">
    <source>
        <dbReference type="EMBL" id="KNZ45837.1"/>
    </source>
</evidence>
<gene>
    <name evidence="1" type="ORF">VP01_7760g1</name>
</gene>